<dbReference type="AlphaFoldDB" id="A0A0X8X4X5"/>
<keyword evidence="1" id="KW-0472">Membrane</keyword>
<evidence type="ECO:0000256" key="1">
    <source>
        <dbReference type="SAM" id="Phobius"/>
    </source>
</evidence>
<dbReference type="OrthoDB" id="796221at2"/>
<evidence type="ECO:0000313" key="2">
    <source>
        <dbReference type="EMBL" id="BAU53649.1"/>
    </source>
</evidence>
<feature type="transmembrane region" description="Helical" evidence="1">
    <location>
        <begin position="21"/>
        <end position="44"/>
    </location>
</feature>
<dbReference type="Proteomes" id="UP000218263">
    <property type="component" value="Chromosome"/>
</dbReference>
<keyword evidence="1" id="KW-1133">Transmembrane helix</keyword>
<sequence>MLFDRLSQLLLKTLSFITFQFYKILLLFNIACTLLAIAVVWYGFGHIDAFILFIAKIFGFAGAVMLHQYSAKETYYYFRNAGYRMRSVVLMALLADALLYSLSVFLFNLITYAAGHFKS</sequence>
<name>A0A0X8X4X5_9SPHI</name>
<accession>A0A0X8X4X5</accession>
<reference evidence="2 3" key="1">
    <citation type="submission" date="2015-12" db="EMBL/GenBank/DDBJ databases">
        <title>Genome sequence of Mucilaginibacter gotjawali.</title>
        <authorList>
            <person name="Lee J.S."/>
            <person name="Lee K.C."/>
            <person name="Kim K.K."/>
            <person name="Lee B.W."/>
        </authorList>
    </citation>
    <scope>NUCLEOTIDE SEQUENCE [LARGE SCALE GENOMIC DNA]</scope>
    <source>
        <strain evidence="2 3">SA3-7</strain>
    </source>
</reference>
<organism evidence="2 3">
    <name type="scientific">Mucilaginibacter gotjawali</name>
    <dbReference type="NCBI Taxonomy" id="1550579"/>
    <lineage>
        <taxon>Bacteria</taxon>
        <taxon>Pseudomonadati</taxon>
        <taxon>Bacteroidota</taxon>
        <taxon>Sphingobacteriia</taxon>
        <taxon>Sphingobacteriales</taxon>
        <taxon>Sphingobacteriaceae</taxon>
        <taxon>Mucilaginibacter</taxon>
    </lineage>
</organism>
<dbReference type="RefSeq" id="WP_157750500.1">
    <property type="nucleotide sequence ID" value="NZ_AP017313.1"/>
</dbReference>
<feature type="transmembrane region" description="Helical" evidence="1">
    <location>
        <begin position="50"/>
        <end position="67"/>
    </location>
</feature>
<proteinExistence type="predicted"/>
<feature type="transmembrane region" description="Helical" evidence="1">
    <location>
        <begin position="88"/>
        <end position="114"/>
    </location>
</feature>
<protein>
    <submittedName>
        <fullName evidence="2">Uncharacterized protein</fullName>
    </submittedName>
</protein>
<keyword evidence="3" id="KW-1185">Reference proteome</keyword>
<dbReference type="KEGG" id="mgot:MgSA37_01818"/>
<gene>
    <name evidence="2" type="ORF">MgSA37_01818</name>
</gene>
<dbReference type="EMBL" id="AP017313">
    <property type="protein sequence ID" value="BAU53649.1"/>
    <property type="molecule type" value="Genomic_DNA"/>
</dbReference>
<keyword evidence="1" id="KW-0812">Transmembrane</keyword>
<evidence type="ECO:0000313" key="3">
    <source>
        <dbReference type="Proteomes" id="UP000218263"/>
    </source>
</evidence>